<dbReference type="Pfam" id="PF03796">
    <property type="entry name" value="DnaB_C"/>
    <property type="match status" value="1"/>
</dbReference>
<evidence type="ECO:0000256" key="9">
    <source>
        <dbReference type="ARBA" id="ARBA00023235"/>
    </source>
</evidence>
<dbReference type="GO" id="GO:0005829">
    <property type="term" value="C:cytosol"/>
    <property type="evidence" value="ECO:0007669"/>
    <property type="project" value="TreeGrafter"/>
</dbReference>
<dbReference type="SMART" id="SM00382">
    <property type="entry name" value="AAA"/>
    <property type="match status" value="1"/>
</dbReference>
<dbReference type="GO" id="GO:0005524">
    <property type="term" value="F:ATP binding"/>
    <property type="evidence" value="ECO:0007669"/>
    <property type="project" value="UniProtKB-UniRule"/>
</dbReference>
<sequence>MTKNTSYQNIEIFDIEAEKALLGAILISKDTSMAIDEINQIIQFSDFYRKANQDIYLAMNELASKNTAVDVITLVENLNSKQKLDNVGGVAYITDLNNYVPSAINIKKYAFIVKDKAIRRNLIHNLNNITETAKNGDININELLDRAEKAVLNISNTTVAKDNIVEPKEYIMQTLMEIENRYNNKTSGKLFGIDTGFKELNNITGGLQKSDLIILAGRPSMGKTAFAVNLALNITKKDIPVAIFSLEMSINQLANRLFSQKGQINSNNIRNGTLDDTDIKKLVTTARILSDKPLYIDDTAELTISKLRSKARKLKREKNIQLIMIDYLQLMKGASNKKGDRQQEISDISRGLKLLARELDITIIALSQLSRAVESRTKKKPMLSDLRESGSIEQDADIVMFLYRDEYYNANTEAKGLTEVIISKHRNGATGSINLKFDKNYCLFEDI</sequence>
<dbReference type="InterPro" id="IPR016136">
    <property type="entry name" value="DNA_helicase_N/primase_C"/>
</dbReference>
<feature type="domain" description="SF4 helicase" evidence="13">
    <location>
        <begin position="186"/>
        <end position="447"/>
    </location>
</feature>
<evidence type="ECO:0000256" key="5">
    <source>
        <dbReference type="ARBA" id="ARBA00022801"/>
    </source>
</evidence>
<dbReference type="EC" id="5.6.2.3" evidence="11 12"/>
<dbReference type="SUPFAM" id="SSF52540">
    <property type="entry name" value="P-loop containing nucleoside triphosphate hydrolases"/>
    <property type="match status" value="1"/>
</dbReference>
<keyword evidence="6 12" id="KW-0347">Helicase</keyword>
<gene>
    <name evidence="14" type="primary">dnaC_2</name>
    <name evidence="14" type="ORF">NCTC10571_00406</name>
</gene>
<dbReference type="GO" id="GO:0016887">
    <property type="term" value="F:ATP hydrolysis activity"/>
    <property type="evidence" value="ECO:0007669"/>
    <property type="project" value="RHEA"/>
</dbReference>
<dbReference type="InterPro" id="IPR003593">
    <property type="entry name" value="AAA+_ATPase"/>
</dbReference>
<keyword evidence="3 12" id="KW-0235">DNA replication</keyword>
<evidence type="ECO:0000256" key="6">
    <source>
        <dbReference type="ARBA" id="ARBA00022806"/>
    </source>
</evidence>
<keyword evidence="7 12" id="KW-0067">ATP-binding</keyword>
<evidence type="ECO:0000256" key="10">
    <source>
        <dbReference type="ARBA" id="ARBA00048954"/>
    </source>
</evidence>
<dbReference type="GO" id="GO:0042802">
    <property type="term" value="F:identical protein binding"/>
    <property type="evidence" value="ECO:0007669"/>
    <property type="project" value="UniProtKB-ARBA"/>
</dbReference>
<reference evidence="14 15" key="1">
    <citation type="submission" date="2018-06" db="EMBL/GenBank/DDBJ databases">
        <authorList>
            <consortium name="Pathogen Informatics"/>
            <person name="Doyle S."/>
        </authorList>
    </citation>
    <scope>NUCLEOTIDE SEQUENCE [LARGE SCALE GENOMIC DNA]</scope>
    <source>
        <strain evidence="14 15">NCTC10571</strain>
    </source>
</reference>
<dbReference type="NCBIfam" id="TIGR00665">
    <property type="entry name" value="DnaB"/>
    <property type="match status" value="1"/>
</dbReference>
<evidence type="ECO:0000256" key="12">
    <source>
        <dbReference type="RuleBase" id="RU362085"/>
    </source>
</evidence>
<dbReference type="GO" id="GO:0003677">
    <property type="term" value="F:DNA binding"/>
    <property type="evidence" value="ECO:0007669"/>
    <property type="project" value="UniProtKB-UniRule"/>
</dbReference>
<evidence type="ECO:0000256" key="3">
    <source>
        <dbReference type="ARBA" id="ARBA00022705"/>
    </source>
</evidence>
<evidence type="ECO:0000256" key="7">
    <source>
        <dbReference type="ARBA" id="ARBA00022840"/>
    </source>
</evidence>
<dbReference type="CDD" id="cd00984">
    <property type="entry name" value="DnaB_C"/>
    <property type="match status" value="1"/>
</dbReference>
<dbReference type="Gene3D" id="1.10.860.10">
    <property type="entry name" value="DNAb Helicase, Chain A"/>
    <property type="match status" value="1"/>
</dbReference>
<evidence type="ECO:0000256" key="4">
    <source>
        <dbReference type="ARBA" id="ARBA00022741"/>
    </source>
</evidence>
<dbReference type="PANTHER" id="PTHR30153:SF2">
    <property type="entry name" value="REPLICATIVE DNA HELICASE"/>
    <property type="match status" value="1"/>
</dbReference>
<dbReference type="AlphaFoldDB" id="A0A378NPD1"/>
<dbReference type="RefSeq" id="WP_115150980.1">
    <property type="nucleotide sequence ID" value="NZ_UGPP01000001.1"/>
</dbReference>
<evidence type="ECO:0000313" key="15">
    <source>
        <dbReference type="Proteomes" id="UP000255234"/>
    </source>
</evidence>
<comment type="function">
    <text evidence="12">The main replicative DNA helicase, it participates in initiation and elongation during chromosome replication. Travels ahead of the DNA replisome, separating dsDNA into templates for DNA synthesis. A processive ATP-dependent 5'-3' DNA helicase it has DNA-dependent ATPase activity.</text>
</comment>
<keyword evidence="2 12" id="KW-0639">Primosome</keyword>
<dbReference type="InterPro" id="IPR027417">
    <property type="entry name" value="P-loop_NTPase"/>
</dbReference>
<evidence type="ECO:0000256" key="8">
    <source>
        <dbReference type="ARBA" id="ARBA00023125"/>
    </source>
</evidence>
<organism evidence="14 15">
    <name type="scientific">Megamonas hypermegale</name>
    <dbReference type="NCBI Taxonomy" id="158847"/>
    <lineage>
        <taxon>Bacteria</taxon>
        <taxon>Bacillati</taxon>
        <taxon>Bacillota</taxon>
        <taxon>Negativicutes</taxon>
        <taxon>Selenomonadales</taxon>
        <taxon>Selenomonadaceae</taxon>
        <taxon>Megamonas</taxon>
    </lineage>
</organism>
<dbReference type="InterPro" id="IPR007692">
    <property type="entry name" value="DNA_helicase_DnaB"/>
</dbReference>
<keyword evidence="4 12" id="KW-0547">Nucleotide-binding</keyword>
<dbReference type="GO" id="GO:0043139">
    <property type="term" value="F:5'-3' DNA helicase activity"/>
    <property type="evidence" value="ECO:0007669"/>
    <property type="project" value="UniProtKB-EC"/>
</dbReference>
<dbReference type="InterPro" id="IPR007693">
    <property type="entry name" value="DNA_helicase_DnaB-like_N"/>
</dbReference>
<evidence type="ECO:0000256" key="1">
    <source>
        <dbReference type="ARBA" id="ARBA00008428"/>
    </source>
</evidence>
<dbReference type="GO" id="GO:0006269">
    <property type="term" value="P:DNA replication, synthesis of primer"/>
    <property type="evidence" value="ECO:0007669"/>
    <property type="project" value="UniProtKB-UniRule"/>
</dbReference>
<dbReference type="Pfam" id="PF00772">
    <property type="entry name" value="DnaB"/>
    <property type="match status" value="1"/>
</dbReference>
<evidence type="ECO:0000256" key="2">
    <source>
        <dbReference type="ARBA" id="ARBA00022515"/>
    </source>
</evidence>
<dbReference type="Proteomes" id="UP000255234">
    <property type="component" value="Unassembled WGS sequence"/>
</dbReference>
<keyword evidence="9" id="KW-0413">Isomerase</keyword>
<dbReference type="FunFam" id="3.40.50.300:FF:000076">
    <property type="entry name" value="Replicative DNA helicase"/>
    <property type="match status" value="1"/>
</dbReference>
<dbReference type="PROSITE" id="PS51199">
    <property type="entry name" value="SF4_HELICASE"/>
    <property type="match status" value="1"/>
</dbReference>
<name>A0A378NPD1_9FIRM</name>
<dbReference type="Gene3D" id="3.40.50.300">
    <property type="entry name" value="P-loop containing nucleotide triphosphate hydrolases"/>
    <property type="match status" value="1"/>
</dbReference>
<dbReference type="GO" id="GO:1990077">
    <property type="term" value="C:primosome complex"/>
    <property type="evidence" value="ECO:0007669"/>
    <property type="project" value="UniProtKB-UniRule"/>
</dbReference>
<accession>A0A378NPD1</accession>
<dbReference type="SUPFAM" id="SSF48024">
    <property type="entry name" value="N-terminal domain of DnaB helicase"/>
    <property type="match status" value="1"/>
</dbReference>
<keyword evidence="5 12" id="KW-0378">Hydrolase</keyword>
<comment type="catalytic activity">
    <reaction evidence="10 12">
        <text>ATP + H2O = ADP + phosphate + H(+)</text>
        <dbReference type="Rhea" id="RHEA:13065"/>
        <dbReference type="ChEBI" id="CHEBI:15377"/>
        <dbReference type="ChEBI" id="CHEBI:15378"/>
        <dbReference type="ChEBI" id="CHEBI:30616"/>
        <dbReference type="ChEBI" id="CHEBI:43474"/>
        <dbReference type="ChEBI" id="CHEBI:456216"/>
        <dbReference type="EC" id="5.6.2.3"/>
    </reaction>
</comment>
<evidence type="ECO:0000256" key="11">
    <source>
        <dbReference type="NCBIfam" id="TIGR00665"/>
    </source>
</evidence>
<dbReference type="InterPro" id="IPR036185">
    <property type="entry name" value="DNA_heli_DnaB-like_N_sf"/>
</dbReference>
<evidence type="ECO:0000313" key="14">
    <source>
        <dbReference type="EMBL" id="STY70283.1"/>
    </source>
</evidence>
<comment type="similarity">
    <text evidence="1 12">Belongs to the helicase family. DnaB subfamily.</text>
</comment>
<proteinExistence type="inferred from homology"/>
<evidence type="ECO:0000259" key="13">
    <source>
        <dbReference type="PROSITE" id="PS51199"/>
    </source>
</evidence>
<dbReference type="EMBL" id="UGPP01000001">
    <property type="protein sequence ID" value="STY70283.1"/>
    <property type="molecule type" value="Genomic_DNA"/>
</dbReference>
<keyword evidence="8 12" id="KW-0238">DNA-binding</keyword>
<protein>
    <recommendedName>
        <fullName evidence="11 12">Replicative DNA helicase</fullName>
        <ecNumber evidence="11 12">5.6.2.3</ecNumber>
    </recommendedName>
</protein>
<dbReference type="PANTHER" id="PTHR30153">
    <property type="entry name" value="REPLICATIVE DNA HELICASE DNAB"/>
    <property type="match status" value="1"/>
</dbReference>
<dbReference type="InterPro" id="IPR007694">
    <property type="entry name" value="DNA_helicase_DnaB-like_C"/>
</dbReference>